<protein>
    <submittedName>
        <fullName evidence="6">LysR family transcriptional regulator</fullName>
    </submittedName>
</protein>
<dbReference type="SUPFAM" id="SSF46785">
    <property type="entry name" value="Winged helix' DNA-binding domain"/>
    <property type="match status" value="1"/>
</dbReference>
<evidence type="ECO:0000256" key="2">
    <source>
        <dbReference type="ARBA" id="ARBA00023015"/>
    </source>
</evidence>
<dbReference type="Gene3D" id="3.40.190.290">
    <property type="match status" value="1"/>
</dbReference>
<proteinExistence type="inferred from homology"/>
<organism evidence="6 7">
    <name type="scientific">Vibrio owensii CAIM 1854 = LMG 25443</name>
    <dbReference type="NCBI Taxonomy" id="1229493"/>
    <lineage>
        <taxon>Bacteria</taxon>
        <taxon>Pseudomonadati</taxon>
        <taxon>Pseudomonadota</taxon>
        <taxon>Gammaproteobacteria</taxon>
        <taxon>Vibrionales</taxon>
        <taxon>Vibrionaceae</taxon>
        <taxon>Vibrio</taxon>
    </lineage>
</organism>
<keyword evidence="2" id="KW-0805">Transcription regulation</keyword>
<dbReference type="InterPro" id="IPR000847">
    <property type="entry name" value="LysR_HTH_N"/>
</dbReference>
<comment type="similarity">
    <text evidence="1">Belongs to the LysR transcriptional regulatory family.</text>
</comment>
<keyword evidence="3" id="KW-0238">DNA-binding</keyword>
<dbReference type="GO" id="GO:0003700">
    <property type="term" value="F:DNA-binding transcription factor activity"/>
    <property type="evidence" value="ECO:0007669"/>
    <property type="project" value="InterPro"/>
</dbReference>
<dbReference type="FunFam" id="1.10.10.10:FF:000001">
    <property type="entry name" value="LysR family transcriptional regulator"/>
    <property type="match status" value="1"/>
</dbReference>
<dbReference type="Proteomes" id="UP000031586">
    <property type="component" value="Unassembled WGS sequence"/>
</dbReference>
<dbReference type="EMBL" id="JPRD01000008">
    <property type="protein sequence ID" value="KIF54209.1"/>
    <property type="molecule type" value="Genomic_DNA"/>
</dbReference>
<dbReference type="InterPro" id="IPR036390">
    <property type="entry name" value="WH_DNA-bd_sf"/>
</dbReference>
<evidence type="ECO:0000259" key="5">
    <source>
        <dbReference type="PROSITE" id="PS50931"/>
    </source>
</evidence>
<dbReference type="InterPro" id="IPR005119">
    <property type="entry name" value="LysR_subst-bd"/>
</dbReference>
<accession>A0A0C1ZDT5</accession>
<dbReference type="PANTHER" id="PTHR30537:SF5">
    <property type="entry name" value="HTH-TYPE TRANSCRIPTIONAL ACTIVATOR TTDR-RELATED"/>
    <property type="match status" value="1"/>
</dbReference>
<feature type="domain" description="HTH lysR-type" evidence="5">
    <location>
        <begin position="1"/>
        <end position="59"/>
    </location>
</feature>
<evidence type="ECO:0000313" key="7">
    <source>
        <dbReference type="Proteomes" id="UP000031586"/>
    </source>
</evidence>
<evidence type="ECO:0000256" key="3">
    <source>
        <dbReference type="ARBA" id="ARBA00023125"/>
    </source>
</evidence>
<name>A0A0C1ZDT5_9VIBR</name>
<comment type="caution">
    <text evidence="6">The sequence shown here is derived from an EMBL/GenBank/DDBJ whole genome shotgun (WGS) entry which is preliminary data.</text>
</comment>
<dbReference type="AlphaFoldDB" id="A0A0C1ZDT5"/>
<evidence type="ECO:0000313" key="6">
    <source>
        <dbReference type="EMBL" id="KIF54209.1"/>
    </source>
</evidence>
<dbReference type="InterPro" id="IPR036388">
    <property type="entry name" value="WH-like_DNA-bd_sf"/>
</dbReference>
<reference evidence="6 7" key="1">
    <citation type="submission" date="2014-07" db="EMBL/GenBank/DDBJ databases">
        <title>Unique and conserved regions in Vibrio harveyi and related species in comparison with the shrimp pathogen Vibrio harveyi CAIM 1792.</title>
        <authorList>
            <person name="Espinoza-Valles I."/>
            <person name="Vora G."/>
            <person name="Leekitcharoenphon P."/>
            <person name="Ussery D."/>
            <person name="Hoj L."/>
            <person name="Gomez-Gil B."/>
        </authorList>
    </citation>
    <scope>NUCLEOTIDE SEQUENCE [LARGE SCALE GENOMIC DNA]</scope>
    <source>
        <strain evidence="7">CAIM 1854 / LMG 25443</strain>
    </source>
</reference>
<dbReference type="PROSITE" id="PS50931">
    <property type="entry name" value="HTH_LYSR"/>
    <property type="match status" value="1"/>
</dbReference>
<dbReference type="SUPFAM" id="SSF53850">
    <property type="entry name" value="Periplasmic binding protein-like II"/>
    <property type="match status" value="1"/>
</dbReference>
<sequence>MDKLTSMKVFAYVVEHGSFRNAAHHFDISPTMVGKHVSFLEQSLGTQLIHRTTRKQSLTEAGRLYYQECHRIIEDITNAENLIQTLINRPTGTVKVNCPVTYGKKVIAPIVADFLAEFPDLNVELMLDNNLIDPYRSEADVIIRIGELVDSSLVARKLGEYHMTYCASPSYLEQHAPIQSLDDLEHHHCLGFQYHQGESQQVVNMPSNTFGNSNTRLTSNNGDVLKFAALKGSGVLLQPKILVEQEIQSGALVEILQQHAPKPKPIHLLYRSKQLSLKNRTLVDFVLSHVNPNATP</sequence>
<dbReference type="Gene3D" id="1.10.10.10">
    <property type="entry name" value="Winged helix-like DNA-binding domain superfamily/Winged helix DNA-binding domain"/>
    <property type="match status" value="1"/>
</dbReference>
<dbReference type="PATRIC" id="fig|1229493.5.peg.5713"/>
<dbReference type="GO" id="GO:0003677">
    <property type="term" value="F:DNA binding"/>
    <property type="evidence" value="ECO:0007669"/>
    <property type="project" value="UniProtKB-KW"/>
</dbReference>
<gene>
    <name evidence="6" type="ORF">H735_03960</name>
</gene>
<dbReference type="Pfam" id="PF03466">
    <property type="entry name" value="LysR_substrate"/>
    <property type="match status" value="1"/>
</dbReference>
<dbReference type="Pfam" id="PF00126">
    <property type="entry name" value="HTH_1"/>
    <property type="match status" value="1"/>
</dbReference>
<evidence type="ECO:0000256" key="1">
    <source>
        <dbReference type="ARBA" id="ARBA00009437"/>
    </source>
</evidence>
<keyword evidence="4" id="KW-0804">Transcription</keyword>
<dbReference type="PANTHER" id="PTHR30537">
    <property type="entry name" value="HTH-TYPE TRANSCRIPTIONAL REGULATOR"/>
    <property type="match status" value="1"/>
</dbReference>
<dbReference type="InterPro" id="IPR058163">
    <property type="entry name" value="LysR-type_TF_proteobact-type"/>
</dbReference>
<evidence type="ECO:0000256" key="4">
    <source>
        <dbReference type="ARBA" id="ARBA00023163"/>
    </source>
</evidence>
<dbReference type="RefSeq" id="WP_020195934.1">
    <property type="nucleotide sequence ID" value="NZ_BAOH01000034.1"/>
</dbReference>
<dbReference type="CDD" id="cd08422">
    <property type="entry name" value="PBP2_CrgA_like"/>
    <property type="match status" value="1"/>
</dbReference>